<dbReference type="InterPro" id="IPR044662">
    <property type="entry name" value="HS1/DABB1-like"/>
</dbReference>
<dbReference type="SUPFAM" id="SSF54909">
    <property type="entry name" value="Dimeric alpha+beta barrel"/>
    <property type="match status" value="1"/>
</dbReference>
<proteinExistence type="predicted"/>
<reference evidence="3 4" key="1">
    <citation type="submission" date="2019-08" db="EMBL/GenBank/DDBJ databases">
        <title>100 year-old enigma solved: identification of Planctomyces bekefii, the type genus and species of the phylum Planctomycetes.</title>
        <authorList>
            <person name="Svetlana D.N."/>
            <person name="Overmann J."/>
        </authorList>
    </citation>
    <scope>NUCLEOTIDE SEQUENCE [LARGE SCALE GENOMIC DNA]</scope>
    <source>
        <strain evidence="3">Phe10_nw2017</strain>
    </source>
</reference>
<dbReference type="AlphaFoldDB" id="A0A5C6M2I0"/>
<accession>A0A5C6M2I0</accession>
<reference evidence="3 4" key="2">
    <citation type="submission" date="2019-08" db="EMBL/GenBank/DDBJ databases">
        <authorList>
            <person name="Henke P."/>
        </authorList>
    </citation>
    <scope>NUCLEOTIDE SEQUENCE [LARGE SCALE GENOMIC DNA]</scope>
    <source>
        <strain evidence="3">Phe10_nw2017</strain>
    </source>
</reference>
<name>A0A5C6M2I0_9PLAN</name>
<dbReference type="PANTHER" id="PTHR33178">
    <property type="match status" value="1"/>
</dbReference>
<dbReference type="Pfam" id="PF07876">
    <property type="entry name" value="Dabb"/>
    <property type="match status" value="1"/>
</dbReference>
<dbReference type="SMART" id="SM00886">
    <property type="entry name" value="Dabb"/>
    <property type="match status" value="1"/>
</dbReference>
<evidence type="ECO:0000313" key="3">
    <source>
        <dbReference type="EMBL" id="TWW08960.1"/>
    </source>
</evidence>
<evidence type="ECO:0000313" key="4">
    <source>
        <dbReference type="Proteomes" id="UP000321083"/>
    </source>
</evidence>
<organism evidence="3 4">
    <name type="scientific">Planctomyces bekefii</name>
    <dbReference type="NCBI Taxonomy" id="1653850"/>
    <lineage>
        <taxon>Bacteria</taxon>
        <taxon>Pseudomonadati</taxon>
        <taxon>Planctomycetota</taxon>
        <taxon>Planctomycetia</taxon>
        <taxon>Planctomycetales</taxon>
        <taxon>Planctomycetaceae</taxon>
        <taxon>Planctomyces</taxon>
    </lineage>
</organism>
<gene>
    <name evidence="3" type="ORF">E3A20_19070</name>
</gene>
<protein>
    <submittedName>
        <fullName evidence="3">Stress responsive protein</fullName>
    </submittedName>
</protein>
<feature type="domain" description="Stress-response A/B barrel" evidence="2">
    <location>
        <begin position="40"/>
        <end position="134"/>
    </location>
</feature>
<evidence type="ECO:0000256" key="1">
    <source>
        <dbReference type="ARBA" id="ARBA00011738"/>
    </source>
</evidence>
<comment type="subunit">
    <text evidence="1">Homodimer.</text>
</comment>
<dbReference type="InterPro" id="IPR013097">
    <property type="entry name" value="Dabb"/>
</dbReference>
<dbReference type="PANTHER" id="PTHR33178:SF10">
    <property type="entry name" value="STRESS-RESPONSE A_B BARREL DOMAIN-CONTAINING PROTEIN"/>
    <property type="match status" value="1"/>
</dbReference>
<feature type="non-terminal residue" evidence="3">
    <location>
        <position position="1"/>
    </location>
</feature>
<dbReference type="Gene3D" id="3.30.70.100">
    <property type="match status" value="1"/>
</dbReference>
<comment type="caution">
    <text evidence="3">The sequence shown here is derived from an EMBL/GenBank/DDBJ whole genome shotgun (WGS) entry which is preliminary data.</text>
</comment>
<evidence type="ECO:0000259" key="2">
    <source>
        <dbReference type="PROSITE" id="PS51502"/>
    </source>
</evidence>
<sequence length="138" mass="15641">NAEQGVLTTDGVHLNEAGNRFVSVRMPEGVGEIAAKKRVLRHVVLFRYKPEVTAAQLDEINRAFQDLQRQIPEVRDFERGINNSPEGLAKGFTHGYLITFGSEADRDAYLPHPAHKKFVEMLGGKLEEPFVFDYWTVE</sequence>
<keyword evidence="4" id="KW-1185">Reference proteome</keyword>
<dbReference type="InterPro" id="IPR011008">
    <property type="entry name" value="Dimeric_a/b-barrel"/>
</dbReference>
<dbReference type="Proteomes" id="UP000321083">
    <property type="component" value="Unassembled WGS sequence"/>
</dbReference>
<dbReference type="EMBL" id="SRHE01000437">
    <property type="protein sequence ID" value="TWW08960.1"/>
    <property type="molecule type" value="Genomic_DNA"/>
</dbReference>
<dbReference type="PROSITE" id="PS51502">
    <property type="entry name" value="S_R_A_B_BARREL"/>
    <property type="match status" value="1"/>
</dbReference>